<sequence>MVRMSEVSRGGRSWFAVEAKSFELLVAEKGGKLNGCIWESCKEFTSWIKFGDASLRCLLEGKGLLGGWNTLVEKLGDLGVALFVGAKPPITLVAQMKEKRVVFGSFSEDAKSESKRLGDSVWLEAGLSGSLQNFLCLEKWNLEVGCFWKDFHINKTWVRVLGLPLHLWSREVFRKIGDGCRGFITEDEDTTGMSELQWARILVKLDGRSLPSSTQVAVGSGCFSILLWWEFPPWYVQVVLSRGNLVNGVSEDREEGEGSSRATYSGRSKERLVQVEAQCGVQDVSPPGDFLKDGAAFVAACSTRTHAVGYAKPSKEGRAGVEGNGMGGLGCLESHSLVGLDSLKTGDRKKGFFGPFCLSGLVVGCEGGGKEFGPFEERRWEMVSLMGPEGPVEMLTSEEAFRAAATDEALLLEASSYGDLSLLEGCWGLSSSSTSSFCFGQTLKTSGSFGLGRVEDVDREESMVPMKVMMPMGLLVIRCDSLDWTTGGEGVEVFVIDGSGQK</sequence>
<dbReference type="Proteomes" id="UP000288805">
    <property type="component" value="Unassembled WGS sequence"/>
</dbReference>
<proteinExistence type="predicted"/>
<organism evidence="1 2">
    <name type="scientific">Vitis vinifera</name>
    <name type="common">Grape</name>
    <dbReference type="NCBI Taxonomy" id="29760"/>
    <lineage>
        <taxon>Eukaryota</taxon>
        <taxon>Viridiplantae</taxon>
        <taxon>Streptophyta</taxon>
        <taxon>Embryophyta</taxon>
        <taxon>Tracheophyta</taxon>
        <taxon>Spermatophyta</taxon>
        <taxon>Magnoliopsida</taxon>
        <taxon>eudicotyledons</taxon>
        <taxon>Gunneridae</taxon>
        <taxon>Pentapetalae</taxon>
        <taxon>rosids</taxon>
        <taxon>Vitales</taxon>
        <taxon>Vitaceae</taxon>
        <taxon>Viteae</taxon>
        <taxon>Vitis</taxon>
    </lineage>
</organism>
<dbReference type="PANTHER" id="PTHR34427">
    <property type="entry name" value="DUF4283 DOMAIN PROTEIN"/>
    <property type="match status" value="1"/>
</dbReference>
<dbReference type="AlphaFoldDB" id="A0A438EQL0"/>
<dbReference type="EMBL" id="QGNW01001215">
    <property type="protein sequence ID" value="RVW50029.1"/>
    <property type="molecule type" value="Genomic_DNA"/>
</dbReference>
<name>A0A438EQL0_VITVI</name>
<gene>
    <name evidence="1" type="ORF">CK203_082300</name>
</gene>
<evidence type="ECO:0000313" key="2">
    <source>
        <dbReference type="Proteomes" id="UP000288805"/>
    </source>
</evidence>
<reference evidence="1 2" key="1">
    <citation type="journal article" date="2018" name="PLoS Genet.">
        <title>Population sequencing reveals clonal diversity and ancestral inbreeding in the grapevine cultivar Chardonnay.</title>
        <authorList>
            <person name="Roach M.J."/>
            <person name="Johnson D.L."/>
            <person name="Bohlmann J."/>
            <person name="van Vuuren H.J."/>
            <person name="Jones S.J."/>
            <person name="Pretorius I.S."/>
            <person name="Schmidt S.A."/>
            <person name="Borneman A.R."/>
        </authorList>
    </citation>
    <scope>NUCLEOTIDE SEQUENCE [LARGE SCALE GENOMIC DNA]</scope>
    <source>
        <strain evidence="2">cv. Chardonnay</strain>
        <tissue evidence="1">Leaf</tissue>
    </source>
</reference>
<protein>
    <submittedName>
        <fullName evidence="1">Uncharacterized protein</fullName>
    </submittedName>
</protein>
<comment type="caution">
    <text evidence="1">The sequence shown here is derived from an EMBL/GenBank/DDBJ whole genome shotgun (WGS) entry which is preliminary data.</text>
</comment>
<dbReference type="PANTHER" id="PTHR34427:SF5">
    <property type="entry name" value="DUF4283 DOMAIN-CONTAINING PROTEIN"/>
    <property type="match status" value="1"/>
</dbReference>
<evidence type="ECO:0000313" key="1">
    <source>
        <dbReference type="EMBL" id="RVW50029.1"/>
    </source>
</evidence>
<accession>A0A438EQL0</accession>